<sequence length="516" mass="57084">MASTIEGHRSAQEHVLQLPELLSRIFGFLSLPVYTIEDVAAGSPSPGPSTNKPIPPGLVERHLRRSTLLAAALTCHSFTEPALDALWETMNSLAPLICLLPLVNKDGVEYLLLQNCTPKMWEKVAVFAARIRVFIFSDDSLYQKKGSPIHPSGYNILVAFRPVLLPRLRTLLIPSCSKDSFAYSSLYFASPLLERVETGITAISIPEYEAFIQTVGCRSDRLRHLSFGYIFPGTIALAFPAFKALLTPKVQTLAIRTPLAESIIAASELPALEEFSVWGTGATPPDFGSVQGFPVLRRLTLHGEADALLRILKACSGKLESIILIVTRGRNDEIKDITNLIAERWSESLHHLTLNLHGISDSMDFITLFRSLFGIRLLSFRVLDFPGHLTSSILDIASNFPMIHTLHLPHSSPNNIPTLAQLHALTKMCPDLRSLMISIDVISLGDTPFFPPTGHQLDSLVINHSPIAATTPRQVALQLDRIFPYLRNLTSTGLQAPKWQEVLDVLRICHQARRNV</sequence>
<name>A0ACD3AFJ1_9AGAR</name>
<reference evidence="1 2" key="1">
    <citation type="journal article" date="2019" name="Nat. Ecol. Evol.">
        <title>Megaphylogeny resolves global patterns of mushroom evolution.</title>
        <authorList>
            <person name="Varga T."/>
            <person name="Krizsan K."/>
            <person name="Foldi C."/>
            <person name="Dima B."/>
            <person name="Sanchez-Garcia M."/>
            <person name="Sanchez-Ramirez S."/>
            <person name="Szollosi G.J."/>
            <person name="Szarkandi J.G."/>
            <person name="Papp V."/>
            <person name="Albert L."/>
            <person name="Andreopoulos W."/>
            <person name="Angelini C."/>
            <person name="Antonin V."/>
            <person name="Barry K.W."/>
            <person name="Bougher N.L."/>
            <person name="Buchanan P."/>
            <person name="Buyck B."/>
            <person name="Bense V."/>
            <person name="Catcheside P."/>
            <person name="Chovatia M."/>
            <person name="Cooper J."/>
            <person name="Damon W."/>
            <person name="Desjardin D."/>
            <person name="Finy P."/>
            <person name="Geml J."/>
            <person name="Haridas S."/>
            <person name="Hughes K."/>
            <person name="Justo A."/>
            <person name="Karasinski D."/>
            <person name="Kautmanova I."/>
            <person name="Kiss B."/>
            <person name="Kocsube S."/>
            <person name="Kotiranta H."/>
            <person name="LaButti K.M."/>
            <person name="Lechner B.E."/>
            <person name="Liimatainen K."/>
            <person name="Lipzen A."/>
            <person name="Lukacs Z."/>
            <person name="Mihaltcheva S."/>
            <person name="Morgado L.N."/>
            <person name="Niskanen T."/>
            <person name="Noordeloos M.E."/>
            <person name="Ohm R.A."/>
            <person name="Ortiz-Santana B."/>
            <person name="Ovrebo C."/>
            <person name="Racz N."/>
            <person name="Riley R."/>
            <person name="Savchenko A."/>
            <person name="Shiryaev A."/>
            <person name="Soop K."/>
            <person name="Spirin V."/>
            <person name="Szebenyi C."/>
            <person name="Tomsovsky M."/>
            <person name="Tulloss R.E."/>
            <person name="Uehling J."/>
            <person name="Grigoriev I.V."/>
            <person name="Vagvolgyi C."/>
            <person name="Papp T."/>
            <person name="Martin F.M."/>
            <person name="Miettinen O."/>
            <person name="Hibbett D.S."/>
            <person name="Nagy L.G."/>
        </authorList>
    </citation>
    <scope>NUCLEOTIDE SEQUENCE [LARGE SCALE GENOMIC DNA]</scope>
    <source>
        <strain evidence="1 2">NL-1719</strain>
    </source>
</reference>
<proteinExistence type="predicted"/>
<evidence type="ECO:0000313" key="2">
    <source>
        <dbReference type="Proteomes" id="UP000308600"/>
    </source>
</evidence>
<dbReference type="EMBL" id="ML208466">
    <property type="protein sequence ID" value="TFK64668.1"/>
    <property type="molecule type" value="Genomic_DNA"/>
</dbReference>
<keyword evidence="2" id="KW-1185">Reference proteome</keyword>
<protein>
    <submittedName>
        <fullName evidence="1">Uncharacterized protein</fullName>
    </submittedName>
</protein>
<gene>
    <name evidence="1" type="ORF">BDN72DRAFT_846375</name>
</gene>
<dbReference type="Proteomes" id="UP000308600">
    <property type="component" value="Unassembled WGS sequence"/>
</dbReference>
<organism evidence="1 2">
    <name type="scientific">Pluteus cervinus</name>
    <dbReference type="NCBI Taxonomy" id="181527"/>
    <lineage>
        <taxon>Eukaryota</taxon>
        <taxon>Fungi</taxon>
        <taxon>Dikarya</taxon>
        <taxon>Basidiomycota</taxon>
        <taxon>Agaricomycotina</taxon>
        <taxon>Agaricomycetes</taxon>
        <taxon>Agaricomycetidae</taxon>
        <taxon>Agaricales</taxon>
        <taxon>Pluteineae</taxon>
        <taxon>Pluteaceae</taxon>
        <taxon>Pluteus</taxon>
    </lineage>
</organism>
<evidence type="ECO:0000313" key="1">
    <source>
        <dbReference type="EMBL" id="TFK64668.1"/>
    </source>
</evidence>
<accession>A0ACD3AFJ1</accession>